<protein>
    <recommendedName>
        <fullName evidence="3">NACHT domain-containing protein</fullName>
    </recommendedName>
</protein>
<evidence type="ECO:0008006" key="3">
    <source>
        <dbReference type="Google" id="ProtNLM"/>
    </source>
</evidence>
<evidence type="ECO:0000313" key="2">
    <source>
        <dbReference type="Proteomes" id="UP001500121"/>
    </source>
</evidence>
<dbReference type="EMBL" id="BAABLP010000001">
    <property type="protein sequence ID" value="GAA4736368.1"/>
    <property type="molecule type" value="Genomic_DNA"/>
</dbReference>
<dbReference type="RefSeq" id="WP_345479156.1">
    <property type="nucleotide sequence ID" value="NZ_BAABLP010000001.1"/>
</dbReference>
<dbReference type="PANTHER" id="PTHR46844:SF1">
    <property type="entry name" value="SLR5058 PROTEIN"/>
    <property type="match status" value="1"/>
</dbReference>
<gene>
    <name evidence="1" type="ORF">GCM10025783_03120</name>
</gene>
<reference evidence="2" key="1">
    <citation type="journal article" date="2019" name="Int. J. Syst. Evol. Microbiol.">
        <title>The Global Catalogue of Microorganisms (GCM) 10K type strain sequencing project: providing services to taxonomists for standard genome sequencing and annotation.</title>
        <authorList>
            <consortium name="The Broad Institute Genomics Platform"/>
            <consortium name="The Broad Institute Genome Sequencing Center for Infectious Disease"/>
            <person name="Wu L."/>
            <person name="Ma J."/>
        </authorList>
    </citation>
    <scope>NUCLEOTIDE SEQUENCE [LARGE SCALE GENOMIC DNA]</scope>
    <source>
        <strain evidence="2">JCM 19015</strain>
    </source>
</reference>
<accession>A0ABP8YPV4</accession>
<keyword evidence="2" id="KW-1185">Reference proteome</keyword>
<evidence type="ECO:0000313" key="1">
    <source>
        <dbReference type="EMBL" id="GAA4736368.1"/>
    </source>
</evidence>
<sequence>MLDLVSLSLKLAPGAASALRRAFGAEEFANALTEEQGWARRLLKGRDGLMLVAVNVAEAMGEDQDVKRELGGSRAEWTIAGEEVGGVLRRAFDTRDALLQSVAHPGEGMRRCLDSGGQALIDSFREEEQAVARVKALLQCSVSVVENLVPRARWFLESAAVRQLQFADRAEALAEEAVSALDALNSATFSDHQHLDRKWSDVVKRATVMLNVPPEYYPAGFSNRLLAEDLRVTRIDERDITTIIEREPDAFDTTRLYSTARPYGRAIKLTEIVNDSPFTVLLGNPGSGKSTLARDLAAEVLKSGRLAAFARLDDLASVLESTVAPADEFEAIAAVSVAMTRTVQIEVPPKPLFKSSPDRLDRTITKEAALIVLDGLDEIPSAAGLSAVKSLVRILVDCQYRVLLTSRISGYSTPWDEATHAILLPLTTEATGRVANNWFDLTNNAKAQARYEGATSNDALSDVISNPLTLGFVCFVSHHGDIPSGEAGIFERFVDHFLRRKWHPPEQWVNDDAAVATSVRMATDVAWTMARVPRGGAQLLWSDTAVLSDLEEANSSAEAPYRTYQSGLLVPYGLTSSPISPRFQRVRWIHRVIHEHFVARRLAQKLSAHDGDWWQAFLEAVLHPAAWGNAINQTLQLLSDSPPLHQLIDALHREVAMRDTPDEAILSTLMWVSRHCACIGRRQRLVDLLVARGDWHNAFAFDSAIALRLALECPSSASDRARITEAVSRNPWRMSFSEHQIDALVDANILTLSDRRCAEVAWVARLRTDPLKWWPLALEDARETGHIIAHPWLRKKDPKIARELADAVVNHFREAPSLVSADELLRLNDEVLDELAARDLEDLPPRVGIAVEFRMFSSGGDPAPMWRSIAAKMRSGPQHLRDILAFGPVLEEQLGWKPANPEHSSLIPVARAAAYFDSLNGDFQFEPELTLTEYSLPLAEAIIDGLGTDSIDTASRVETVLWALCVLAVTPSAKTFDKLLRLRLSAEQPAFLQDVEFAWIDAAAFTAVMNGHDWKLLVAEARQDIEAERRLGRSGLILCISAVIWSTNRRVREVDRQAVSAQEAVAMYRDGLECILLSGEEFPYTDESAALPEVVSQDLRIELCREVLRLTDGFPDSIARSFRVAAERTLAEAGALAYFYPAIARTFQ</sequence>
<comment type="caution">
    <text evidence="1">The sequence shown here is derived from an EMBL/GenBank/DDBJ whole genome shotgun (WGS) entry which is preliminary data.</text>
</comment>
<dbReference type="SUPFAM" id="SSF52540">
    <property type="entry name" value="P-loop containing nucleoside triphosphate hydrolases"/>
    <property type="match status" value="1"/>
</dbReference>
<dbReference type="Proteomes" id="UP001500121">
    <property type="component" value="Unassembled WGS sequence"/>
</dbReference>
<dbReference type="PANTHER" id="PTHR46844">
    <property type="entry name" value="SLR5058 PROTEIN"/>
    <property type="match status" value="1"/>
</dbReference>
<dbReference type="Gene3D" id="3.40.50.300">
    <property type="entry name" value="P-loop containing nucleotide triphosphate hydrolases"/>
    <property type="match status" value="1"/>
</dbReference>
<dbReference type="InterPro" id="IPR027417">
    <property type="entry name" value="P-loop_NTPase"/>
</dbReference>
<organism evidence="1 2">
    <name type="scientific">Amnibacterium soli</name>
    <dbReference type="NCBI Taxonomy" id="1282736"/>
    <lineage>
        <taxon>Bacteria</taxon>
        <taxon>Bacillati</taxon>
        <taxon>Actinomycetota</taxon>
        <taxon>Actinomycetes</taxon>
        <taxon>Micrococcales</taxon>
        <taxon>Microbacteriaceae</taxon>
        <taxon>Amnibacterium</taxon>
    </lineage>
</organism>
<proteinExistence type="predicted"/>
<name>A0ABP8YPV4_9MICO</name>